<evidence type="ECO:0000256" key="5">
    <source>
        <dbReference type="PROSITE-ProRule" id="PRU01023"/>
    </source>
</evidence>
<evidence type="ECO:0000256" key="3">
    <source>
        <dbReference type="ARBA" id="ARBA00022691"/>
    </source>
</evidence>
<feature type="active site" description="Nucleophile" evidence="5">
    <location>
        <position position="346"/>
    </location>
</feature>
<dbReference type="InterPro" id="IPR023267">
    <property type="entry name" value="RCMT"/>
</dbReference>
<comment type="caution">
    <text evidence="5">Lacks conserved residue(s) required for the propagation of feature annotation.</text>
</comment>
<keyword evidence="2 5" id="KW-0808">Transferase</keyword>
<dbReference type="InterPro" id="IPR049560">
    <property type="entry name" value="MeTrfase_RsmB-F_NOP2_cat"/>
</dbReference>
<dbReference type="Proteomes" id="UP000616201">
    <property type="component" value="Unassembled WGS sequence"/>
</dbReference>
<sequence length="391" mass="45556">MDILNEKKLFQYYRNFENAISNYRFDMPFSRYLTQFYKENRQMGSSDRRMNTRLCYAYFRLGKALPELNRKDRLCVAEFLVEQESDFVKFHYPEWVAHQYKSIENKLAFLEEINLSVLPDNFPLIDEASDAIEKEKFIVNQFAQPDLFIRIRRGFEEEVLREFDLHSIAYKKISNQTISLSNGFNLQQFKRLEGKFEVQDLSSQRTFESFGAKPNESWWDCCAASGGKSLMLLDGIPTVKLLVSDVRLSILRNLDERFDKAAIKTPYRKKIIDLTKDASSILYDEKFDGIILDAPCSGSGTWGRTPEMVSKFTRKDISYYTNLQKSIAGNAVKHLATGKPLIYITCSIFKAENEDIVDYLTNELHLKLEYAKVLKGYEEHADSMFIARLIK</sequence>
<dbReference type="GO" id="GO:0003723">
    <property type="term" value="F:RNA binding"/>
    <property type="evidence" value="ECO:0007669"/>
    <property type="project" value="UniProtKB-UniRule"/>
</dbReference>
<keyword evidence="8" id="KW-1185">Reference proteome</keyword>
<organism evidence="7 8">
    <name type="scientific">Sphingobacterium hungaricum</name>
    <dbReference type="NCBI Taxonomy" id="2082723"/>
    <lineage>
        <taxon>Bacteria</taxon>
        <taxon>Pseudomonadati</taxon>
        <taxon>Bacteroidota</taxon>
        <taxon>Sphingobacteriia</taxon>
        <taxon>Sphingobacteriales</taxon>
        <taxon>Sphingobacteriaceae</taxon>
        <taxon>Sphingobacterium</taxon>
    </lineage>
</organism>
<dbReference type="GO" id="GO:0001510">
    <property type="term" value="P:RNA methylation"/>
    <property type="evidence" value="ECO:0007669"/>
    <property type="project" value="InterPro"/>
</dbReference>
<dbReference type="RefSeq" id="WP_196936762.1">
    <property type="nucleotide sequence ID" value="NZ_MU158698.1"/>
</dbReference>
<dbReference type="InterPro" id="IPR029063">
    <property type="entry name" value="SAM-dependent_MTases_sf"/>
</dbReference>
<proteinExistence type="inferred from homology"/>
<dbReference type="InterPro" id="IPR001678">
    <property type="entry name" value="MeTrfase_RsmB-F_NOP2_dom"/>
</dbReference>
<dbReference type="PROSITE" id="PS51686">
    <property type="entry name" value="SAM_MT_RSMB_NOP"/>
    <property type="match status" value="1"/>
</dbReference>
<keyword evidence="1 5" id="KW-0489">Methyltransferase</keyword>
<keyword evidence="4 5" id="KW-0694">RNA-binding</keyword>
<dbReference type="Pfam" id="PF01189">
    <property type="entry name" value="Methyltr_RsmB-F"/>
    <property type="match status" value="1"/>
</dbReference>
<dbReference type="AlphaFoldDB" id="A0A928V0U9"/>
<feature type="binding site" evidence="5">
    <location>
        <position position="273"/>
    </location>
    <ligand>
        <name>S-adenosyl-L-methionine</name>
        <dbReference type="ChEBI" id="CHEBI:59789"/>
    </ligand>
</feature>
<gene>
    <name evidence="7" type="ORF">C4F49_14580</name>
</gene>
<keyword evidence="3 5" id="KW-0949">S-adenosyl-L-methionine</keyword>
<name>A0A928V0U9_9SPHI</name>
<dbReference type="PANTHER" id="PTHR22807:SF53">
    <property type="entry name" value="RIBOSOMAL RNA SMALL SUBUNIT METHYLTRANSFERASE B-RELATED"/>
    <property type="match status" value="1"/>
</dbReference>
<accession>A0A928V0U9</accession>
<reference evidence="7" key="1">
    <citation type="submission" date="2018-02" db="EMBL/GenBank/DDBJ databases">
        <authorList>
            <person name="Vasarhelyi B.M."/>
            <person name="Deshmukh S."/>
            <person name="Balint B."/>
            <person name="Kukolya J."/>
        </authorList>
    </citation>
    <scope>NUCLEOTIDE SEQUENCE</scope>
    <source>
        <strain evidence="7">KB22</strain>
    </source>
</reference>
<feature type="binding site" evidence="5">
    <location>
        <position position="293"/>
    </location>
    <ligand>
        <name>S-adenosyl-L-methionine</name>
        <dbReference type="ChEBI" id="CHEBI:59789"/>
    </ligand>
</feature>
<evidence type="ECO:0000256" key="4">
    <source>
        <dbReference type="ARBA" id="ARBA00022884"/>
    </source>
</evidence>
<dbReference type="Gene3D" id="3.40.50.150">
    <property type="entry name" value="Vaccinia Virus protein VP39"/>
    <property type="match status" value="1"/>
</dbReference>
<feature type="domain" description="SAM-dependent MTase RsmB/NOP-type" evidence="6">
    <location>
        <begin position="125"/>
        <end position="391"/>
    </location>
</feature>
<evidence type="ECO:0000313" key="8">
    <source>
        <dbReference type="Proteomes" id="UP000616201"/>
    </source>
</evidence>
<dbReference type="PRINTS" id="PR02008">
    <property type="entry name" value="RCMTFAMILY"/>
</dbReference>
<dbReference type="EMBL" id="PRDK01000009">
    <property type="protein sequence ID" value="MBE8714906.1"/>
    <property type="molecule type" value="Genomic_DNA"/>
</dbReference>
<protein>
    <submittedName>
        <fullName evidence="7">RNA methyltransferase</fullName>
    </submittedName>
</protein>
<comment type="caution">
    <text evidence="7">The sequence shown here is derived from an EMBL/GenBank/DDBJ whole genome shotgun (WGS) entry which is preliminary data.</text>
</comment>
<dbReference type="PANTHER" id="PTHR22807">
    <property type="entry name" value="NOP2 YEAST -RELATED NOL1/NOP2/FMU SUN DOMAIN-CONTAINING"/>
    <property type="match status" value="1"/>
</dbReference>
<feature type="binding site" evidence="5">
    <location>
        <position position="245"/>
    </location>
    <ligand>
        <name>S-adenosyl-L-methionine</name>
        <dbReference type="ChEBI" id="CHEBI:59789"/>
    </ligand>
</feature>
<evidence type="ECO:0000256" key="2">
    <source>
        <dbReference type="ARBA" id="ARBA00022679"/>
    </source>
</evidence>
<evidence type="ECO:0000256" key="1">
    <source>
        <dbReference type="ARBA" id="ARBA00022603"/>
    </source>
</evidence>
<comment type="similarity">
    <text evidence="5">Belongs to the class I-like SAM-binding methyltransferase superfamily. RsmB/NOP family.</text>
</comment>
<dbReference type="GO" id="GO:0008173">
    <property type="term" value="F:RNA methyltransferase activity"/>
    <property type="evidence" value="ECO:0007669"/>
    <property type="project" value="InterPro"/>
</dbReference>
<evidence type="ECO:0000313" key="7">
    <source>
        <dbReference type="EMBL" id="MBE8714906.1"/>
    </source>
</evidence>
<dbReference type="SUPFAM" id="SSF53335">
    <property type="entry name" value="S-adenosyl-L-methionine-dependent methyltransferases"/>
    <property type="match status" value="1"/>
</dbReference>
<evidence type="ECO:0000259" key="6">
    <source>
        <dbReference type="PROSITE" id="PS51686"/>
    </source>
</evidence>